<dbReference type="Proteomes" id="UP000276215">
    <property type="component" value="Unassembled WGS sequence"/>
</dbReference>
<name>A0A3N4JLZ9_9PEZI</name>
<feature type="signal peptide" evidence="1">
    <location>
        <begin position="1"/>
        <end position="22"/>
    </location>
</feature>
<reference evidence="2 3" key="1">
    <citation type="journal article" date="2018" name="Nat. Ecol. Evol.">
        <title>Pezizomycetes genomes reveal the molecular basis of ectomycorrhizal truffle lifestyle.</title>
        <authorList>
            <person name="Murat C."/>
            <person name="Payen T."/>
            <person name="Noel B."/>
            <person name="Kuo A."/>
            <person name="Morin E."/>
            <person name="Chen J."/>
            <person name="Kohler A."/>
            <person name="Krizsan K."/>
            <person name="Balestrini R."/>
            <person name="Da Silva C."/>
            <person name="Montanini B."/>
            <person name="Hainaut M."/>
            <person name="Levati E."/>
            <person name="Barry K.W."/>
            <person name="Belfiori B."/>
            <person name="Cichocki N."/>
            <person name="Clum A."/>
            <person name="Dockter R.B."/>
            <person name="Fauchery L."/>
            <person name="Guy J."/>
            <person name="Iotti M."/>
            <person name="Le Tacon F."/>
            <person name="Lindquist E.A."/>
            <person name="Lipzen A."/>
            <person name="Malagnac F."/>
            <person name="Mello A."/>
            <person name="Molinier V."/>
            <person name="Miyauchi S."/>
            <person name="Poulain J."/>
            <person name="Riccioni C."/>
            <person name="Rubini A."/>
            <person name="Sitrit Y."/>
            <person name="Splivallo R."/>
            <person name="Traeger S."/>
            <person name="Wang M."/>
            <person name="Zifcakova L."/>
            <person name="Wipf D."/>
            <person name="Zambonelli A."/>
            <person name="Paolocci F."/>
            <person name="Nowrousian M."/>
            <person name="Ottonello S."/>
            <person name="Baldrian P."/>
            <person name="Spatafora J.W."/>
            <person name="Henrissat B."/>
            <person name="Nagy L.G."/>
            <person name="Aury J.M."/>
            <person name="Wincker P."/>
            <person name="Grigoriev I.V."/>
            <person name="Bonfante P."/>
            <person name="Martin F.M."/>
        </authorList>
    </citation>
    <scope>NUCLEOTIDE SEQUENCE [LARGE SCALE GENOMIC DNA]</scope>
    <source>
        <strain evidence="2 3">120613-1</strain>
    </source>
</reference>
<dbReference type="EMBL" id="ML120399">
    <property type="protein sequence ID" value="RPA98028.1"/>
    <property type="molecule type" value="Genomic_DNA"/>
</dbReference>
<evidence type="ECO:0000313" key="2">
    <source>
        <dbReference type="EMBL" id="RPA98028.1"/>
    </source>
</evidence>
<gene>
    <name evidence="2" type="ORF">L873DRAFT_1065381</name>
</gene>
<evidence type="ECO:0008006" key="4">
    <source>
        <dbReference type="Google" id="ProtNLM"/>
    </source>
</evidence>
<keyword evidence="3" id="KW-1185">Reference proteome</keyword>
<keyword evidence="1" id="KW-0732">Signal</keyword>
<dbReference type="AlphaFoldDB" id="A0A3N4JLZ9"/>
<evidence type="ECO:0000313" key="3">
    <source>
        <dbReference type="Proteomes" id="UP000276215"/>
    </source>
</evidence>
<organism evidence="2 3">
    <name type="scientific">Choiromyces venosus 120613-1</name>
    <dbReference type="NCBI Taxonomy" id="1336337"/>
    <lineage>
        <taxon>Eukaryota</taxon>
        <taxon>Fungi</taxon>
        <taxon>Dikarya</taxon>
        <taxon>Ascomycota</taxon>
        <taxon>Pezizomycotina</taxon>
        <taxon>Pezizomycetes</taxon>
        <taxon>Pezizales</taxon>
        <taxon>Tuberaceae</taxon>
        <taxon>Choiromyces</taxon>
    </lineage>
</organism>
<feature type="chain" id="PRO_5018175902" description="Secreted protein" evidence="1">
    <location>
        <begin position="23"/>
        <end position="83"/>
    </location>
</feature>
<protein>
    <recommendedName>
        <fullName evidence="4">Secreted protein</fullName>
    </recommendedName>
</protein>
<accession>A0A3N4JLZ9</accession>
<proteinExistence type="predicted"/>
<sequence>MMCVATQHFAWCILCRIATLCGVRTLPDIGSTSSRPLDICISVAASSPYPDVWLWLLPHRSTTGHSQAEPAFVMFLPSLIATP</sequence>
<evidence type="ECO:0000256" key="1">
    <source>
        <dbReference type="SAM" id="SignalP"/>
    </source>
</evidence>